<dbReference type="InterPro" id="IPR050588">
    <property type="entry name" value="WNK_Ser-Thr_kinase"/>
</dbReference>
<dbReference type="PROSITE" id="PS50011">
    <property type="entry name" value="PROTEIN_KINASE_DOM"/>
    <property type="match status" value="1"/>
</dbReference>
<dbReference type="InterPro" id="IPR000719">
    <property type="entry name" value="Prot_kinase_dom"/>
</dbReference>
<dbReference type="GO" id="GO:0005524">
    <property type="term" value="F:ATP binding"/>
    <property type="evidence" value="ECO:0007669"/>
    <property type="project" value="InterPro"/>
</dbReference>
<evidence type="ECO:0000256" key="1">
    <source>
        <dbReference type="SAM" id="MobiDB-lite"/>
    </source>
</evidence>
<dbReference type="Gene3D" id="3.30.200.20">
    <property type="entry name" value="Phosphorylase Kinase, domain 1"/>
    <property type="match status" value="1"/>
</dbReference>
<dbReference type="AlphaFoldDB" id="A0A915N6W4"/>
<keyword evidence="3" id="KW-1185">Reference proteome</keyword>
<dbReference type="Proteomes" id="UP000887561">
    <property type="component" value="Unplaced"/>
</dbReference>
<dbReference type="Gene3D" id="1.10.510.10">
    <property type="entry name" value="Transferase(Phosphotransferase) domain 1"/>
    <property type="match status" value="1"/>
</dbReference>
<organism evidence="3 4">
    <name type="scientific">Meloidogyne javanica</name>
    <name type="common">Root-knot nematode worm</name>
    <dbReference type="NCBI Taxonomy" id="6303"/>
    <lineage>
        <taxon>Eukaryota</taxon>
        <taxon>Metazoa</taxon>
        <taxon>Ecdysozoa</taxon>
        <taxon>Nematoda</taxon>
        <taxon>Chromadorea</taxon>
        <taxon>Rhabditida</taxon>
        <taxon>Tylenchina</taxon>
        <taxon>Tylenchomorpha</taxon>
        <taxon>Tylenchoidea</taxon>
        <taxon>Meloidogynidae</taxon>
        <taxon>Meloidogyninae</taxon>
        <taxon>Meloidogyne</taxon>
        <taxon>Meloidogyne incognita group</taxon>
    </lineage>
</organism>
<feature type="compositionally biased region" description="Polar residues" evidence="1">
    <location>
        <begin position="431"/>
        <end position="468"/>
    </location>
</feature>
<dbReference type="SUPFAM" id="SSF56112">
    <property type="entry name" value="Protein kinase-like (PK-like)"/>
    <property type="match status" value="1"/>
</dbReference>
<dbReference type="WBParaSite" id="scaffold8944_cov259.g13517">
    <property type="protein sequence ID" value="scaffold8944_cov259.g13517"/>
    <property type="gene ID" value="scaffold8944_cov259.g13517"/>
</dbReference>
<accession>A0A915N6W4</accession>
<dbReference type="PANTHER" id="PTHR13902">
    <property type="entry name" value="SERINE/THREONINE-PROTEIN KINASE WNK WITH NO LYSINE -RELATED"/>
    <property type="match status" value="1"/>
</dbReference>
<feature type="domain" description="Protein kinase" evidence="2">
    <location>
        <begin position="1"/>
        <end position="305"/>
    </location>
</feature>
<feature type="region of interest" description="Disordered" evidence="1">
    <location>
        <begin position="303"/>
        <end position="334"/>
    </location>
</feature>
<feature type="region of interest" description="Disordered" evidence="1">
    <location>
        <begin position="429"/>
        <end position="470"/>
    </location>
</feature>
<dbReference type="InterPro" id="IPR011009">
    <property type="entry name" value="Kinase-like_dom_sf"/>
</dbReference>
<proteinExistence type="predicted"/>
<evidence type="ECO:0000313" key="3">
    <source>
        <dbReference type="Proteomes" id="UP000887561"/>
    </source>
</evidence>
<reference evidence="4" key="1">
    <citation type="submission" date="2022-11" db="UniProtKB">
        <authorList>
            <consortium name="WormBaseParasite"/>
        </authorList>
    </citation>
    <scope>IDENTIFICATION</scope>
</reference>
<dbReference type="GO" id="GO:0004672">
    <property type="term" value="F:protein kinase activity"/>
    <property type="evidence" value="ECO:0007669"/>
    <property type="project" value="InterPro"/>
</dbReference>
<evidence type="ECO:0000259" key="2">
    <source>
        <dbReference type="PROSITE" id="PS50011"/>
    </source>
</evidence>
<dbReference type="FunFam" id="3.30.200.20:FF:000607">
    <property type="entry name" value="Nuclear receptor-binding protein 2a"/>
    <property type="match status" value="1"/>
</dbReference>
<dbReference type="Pfam" id="PF00069">
    <property type="entry name" value="Pkinase"/>
    <property type="match status" value="1"/>
</dbReference>
<sequence length="543" mass="60858">MFAKKRSKFLIYGGKRDVRIQGKVEGCIGGLTKYFEMREESEKTSDQLASHDEILEESPCKRWSKRCEKVKQRDVPGIDASYLAMDNETGNEVVWNEVLFSERKNFRDQEEKIRAVFDHLTRLDHPNLVKFHKYWVDTKSNKPRAWKNWNRQILSALSYLHSCDPPIVHANLTCNTIFIQQNGLVKIGCVAPNTIQHHVKTFRENIKNIHYMAPEYDHMTEATTQADIYSFGVCALEMATTGALLSGSLNGGGEKEKHANSADGITPTVSSSVGCGGFHEFIERCLEHDPIRRANVEELLSRLGLPEPDKQDETSLDEDGFLDDQRNQDTAHSSLEPTHVVIPERAVSSPPQEPAPNIDRYKAIPTAANTHKQTAANIASNTKQDGYNIHFTTITPITTTTNSTAVSAAEAVVLTTAATSTVTTNTLLNPQNTSIQDEGYHTNQSIGEAPGQTNDTSISEKSSVSQHQQHQETRLITQMHAEVLEQGGGYHLRIQLQLDDQMNRQLTAPLKEEDTAETLSEELVQHGFVSEVIVFYNFKWVLD</sequence>
<name>A0A915N6W4_MELJA</name>
<evidence type="ECO:0000313" key="4">
    <source>
        <dbReference type="WBParaSite" id="scaffold8944_cov259.g13517"/>
    </source>
</evidence>
<protein>
    <submittedName>
        <fullName evidence="4">Protein kinase domain-containing protein</fullName>
    </submittedName>
</protein>